<organism evidence="3 4">
    <name type="scientific">Rufibacter radiotolerans</name>
    <dbReference type="NCBI Taxonomy" id="1379910"/>
    <lineage>
        <taxon>Bacteria</taxon>
        <taxon>Pseudomonadati</taxon>
        <taxon>Bacteroidota</taxon>
        <taxon>Cytophagia</taxon>
        <taxon>Cytophagales</taxon>
        <taxon>Hymenobacteraceae</taxon>
        <taxon>Rufibacter</taxon>
    </lineage>
</organism>
<proteinExistence type="predicted"/>
<evidence type="ECO:0000256" key="2">
    <source>
        <dbReference type="SAM" id="Phobius"/>
    </source>
</evidence>
<accession>A0A0H4VP19</accession>
<keyword evidence="2" id="KW-1133">Transmembrane helix</keyword>
<dbReference type="STRING" id="1379910.TH63_08260"/>
<dbReference type="Pfam" id="PF11750">
    <property type="entry name" value="DUF3307"/>
    <property type="match status" value="1"/>
</dbReference>
<evidence type="ECO:0008006" key="5">
    <source>
        <dbReference type="Google" id="ProtNLM"/>
    </source>
</evidence>
<reference evidence="3 4" key="1">
    <citation type="submission" date="2015-01" db="EMBL/GenBank/DDBJ databases">
        <title>Rufibacter sp./DG31D/ whole genome sequencing.</title>
        <authorList>
            <person name="Kim M.K."/>
            <person name="Srinivasan S."/>
            <person name="Lee J.-J."/>
        </authorList>
    </citation>
    <scope>NUCLEOTIDE SEQUENCE [LARGE SCALE GENOMIC DNA]</scope>
    <source>
        <strain evidence="3 4">DG31D</strain>
    </source>
</reference>
<dbReference type="OrthoDB" id="8536716at2"/>
<keyword evidence="2" id="KW-0812">Transmembrane</keyword>
<feature type="transmembrane region" description="Helical" evidence="2">
    <location>
        <begin position="235"/>
        <end position="258"/>
    </location>
</feature>
<feature type="transmembrane region" description="Helical" evidence="2">
    <location>
        <begin position="88"/>
        <end position="108"/>
    </location>
</feature>
<dbReference type="InterPro" id="IPR021737">
    <property type="entry name" value="Phage_phiKZ_Orf197"/>
</dbReference>
<gene>
    <name evidence="3" type="ORF">TH63_08260</name>
</gene>
<keyword evidence="4" id="KW-1185">Reference proteome</keyword>
<dbReference type="KEGG" id="ruf:TH63_08260"/>
<evidence type="ECO:0000313" key="3">
    <source>
        <dbReference type="EMBL" id="AKQ45647.1"/>
    </source>
</evidence>
<feature type="transmembrane region" description="Helical" evidence="2">
    <location>
        <begin position="46"/>
        <end position="76"/>
    </location>
</feature>
<name>A0A0H4VP19_9BACT</name>
<dbReference type="RefSeq" id="WP_048920537.1">
    <property type="nucleotide sequence ID" value="NZ_CP010777.1"/>
</dbReference>
<feature type="region of interest" description="Disordered" evidence="1">
    <location>
        <begin position="155"/>
        <end position="174"/>
    </location>
</feature>
<sequence>MAGFTQPEILLLLKLVLAHCLSDFALQPTAWVENRARRKFRSRKLYYHIGITGVVTFLLSQSWQLALWITVTHLLIDLWKAYQKCTTLYFLIDQLLHFLMLGVGWLYYVNGHLAPDVVLNNYRFMVYLTGFFIATFPLSIVIKVLTAKWGTGNKRRPKPMKDTAEDNSLEGPKVPAVPEDSRWNELKEAGRWIGIIERVLIISFVLLDQYEAIGFLVAAKTIIRFKETDQRKSEYFLFGTLLSISLSIFLALVMKMALGLE</sequence>
<dbReference type="EMBL" id="CP010777">
    <property type="protein sequence ID" value="AKQ45647.1"/>
    <property type="molecule type" value="Genomic_DNA"/>
</dbReference>
<dbReference type="PATRIC" id="fig|1379910.4.peg.1798"/>
<dbReference type="Proteomes" id="UP000036458">
    <property type="component" value="Chromosome"/>
</dbReference>
<protein>
    <recommendedName>
        <fullName evidence="5">DUF3307 domain-containing protein</fullName>
    </recommendedName>
</protein>
<feature type="transmembrane region" description="Helical" evidence="2">
    <location>
        <begin position="124"/>
        <end position="146"/>
    </location>
</feature>
<evidence type="ECO:0000256" key="1">
    <source>
        <dbReference type="SAM" id="MobiDB-lite"/>
    </source>
</evidence>
<keyword evidence="2" id="KW-0472">Membrane</keyword>
<dbReference type="AlphaFoldDB" id="A0A0H4VP19"/>
<evidence type="ECO:0000313" key="4">
    <source>
        <dbReference type="Proteomes" id="UP000036458"/>
    </source>
</evidence>